<keyword evidence="11" id="KW-0406">Ion transport</keyword>
<evidence type="ECO:0000256" key="1">
    <source>
        <dbReference type="ARBA" id="ARBA00004115"/>
    </source>
</evidence>
<dbReference type="GO" id="GO:2001256">
    <property type="term" value="P:regulation of store-operated calcium entry"/>
    <property type="evidence" value="ECO:0007669"/>
    <property type="project" value="InterPro"/>
</dbReference>
<gene>
    <name evidence="16" type="ORF">PGT21_033863</name>
    <name evidence="17" type="ORF">PGTUg99_011295</name>
</gene>
<evidence type="ECO:0000256" key="12">
    <source>
        <dbReference type="ARBA" id="ARBA00023136"/>
    </source>
</evidence>
<keyword evidence="8" id="KW-0256">Endoplasmic reticulum</keyword>
<organism evidence="17 19">
    <name type="scientific">Puccinia graminis f. sp. tritici</name>
    <dbReference type="NCBI Taxonomy" id="56615"/>
    <lineage>
        <taxon>Eukaryota</taxon>
        <taxon>Fungi</taxon>
        <taxon>Dikarya</taxon>
        <taxon>Basidiomycota</taxon>
        <taxon>Pucciniomycotina</taxon>
        <taxon>Pucciniomycetes</taxon>
        <taxon>Pucciniales</taxon>
        <taxon>Pucciniaceae</taxon>
        <taxon>Puccinia</taxon>
    </lineage>
</organism>
<feature type="region of interest" description="Disordered" evidence="14">
    <location>
        <begin position="209"/>
        <end position="265"/>
    </location>
</feature>
<keyword evidence="7" id="KW-0732">Signal</keyword>
<evidence type="ECO:0000256" key="11">
    <source>
        <dbReference type="ARBA" id="ARBA00023065"/>
    </source>
</evidence>
<evidence type="ECO:0000256" key="8">
    <source>
        <dbReference type="ARBA" id="ARBA00022824"/>
    </source>
</evidence>
<dbReference type="Pfam" id="PF06682">
    <property type="entry name" value="SARAF"/>
    <property type="match status" value="1"/>
</dbReference>
<comment type="subcellular location">
    <subcellularLocation>
        <location evidence="1">Endoplasmic reticulum membrane</location>
        <topology evidence="1">Single-pass type I membrane protein</topology>
    </subcellularLocation>
</comment>
<keyword evidence="9" id="KW-0106">Calcium</keyword>
<dbReference type="EMBL" id="VSWC01000066">
    <property type="protein sequence ID" value="KAA1098345.1"/>
    <property type="molecule type" value="Genomic_DNA"/>
</dbReference>
<feature type="compositionally biased region" description="Pro residues" evidence="14">
    <location>
        <begin position="168"/>
        <end position="182"/>
    </location>
</feature>
<evidence type="ECO:0000256" key="4">
    <source>
        <dbReference type="ARBA" id="ARBA00022448"/>
    </source>
</evidence>
<evidence type="ECO:0000256" key="14">
    <source>
        <dbReference type="SAM" id="MobiDB-lite"/>
    </source>
</evidence>
<keyword evidence="5" id="KW-0109">Calcium transport</keyword>
<feature type="region of interest" description="Disordered" evidence="14">
    <location>
        <begin position="161"/>
        <end position="187"/>
    </location>
</feature>
<dbReference type="Proteomes" id="UP000325313">
    <property type="component" value="Unassembled WGS sequence"/>
</dbReference>
<evidence type="ECO:0000256" key="15">
    <source>
        <dbReference type="SAM" id="Phobius"/>
    </source>
</evidence>
<evidence type="ECO:0000256" key="5">
    <source>
        <dbReference type="ARBA" id="ARBA00022568"/>
    </source>
</evidence>
<evidence type="ECO:0000313" key="18">
    <source>
        <dbReference type="Proteomes" id="UP000324748"/>
    </source>
</evidence>
<evidence type="ECO:0000256" key="10">
    <source>
        <dbReference type="ARBA" id="ARBA00022989"/>
    </source>
</evidence>
<dbReference type="EMBL" id="VDEP01000176">
    <property type="protein sequence ID" value="KAA1125614.1"/>
    <property type="molecule type" value="Genomic_DNA"/>
</dbReference>
<feature type="transmembrane region" description="Helical" evidence="15">
    <location>
        <begin position="124"/>
        <end position="142"/>
    </location>
</feature>
<proteinExistence type="inferred from homology"/>
<protein>
    <recommendedName>
        <fullName evidence="3">Store-operated calcium entry-associated regulatory factor</fullName>
    </recommendedName>
    <alternativeName>
        <fullName evidence="13">Transmembrane protein 66</fullName>
    </alternativeName>
</protein>
<dbReference type="GO" id="GO:0005789">
    <property type="term" value="C:endoplasmic reticulum membrane"/>
    <property type="evidence" value="ECO:0007669"/>
    <property type="project" value="UniProtKB-SubCell"/>
</dbReference>
<evidence type="ECO:0000313" key="16">
    <source>
        <dbReference type="EMBL" id="KAA1098345.1"/>
    </source>
</evidence>
<dbReference type="Proteomes" id="UP000324748">
    <property type="component" value="Unassembled WGS sequence"/>
</dbReference>
<dbReference type="OrthoDB" id="20303at2759"/>
<evidence type="ECO:0000256" key="6">
    <source>
        <dbReference type="ARBA" id="ARBA00022692"/>
    </source>
</evidence>
<keyword evidence="18" id="KW-1185">Reference proteome</keyword>
<evidence type="ECO:0000256" key="7">
    <source>
        <dbReference type="ARBA" id="ARBA00022729"/>
    </source>
</evidence>
<dbReference type="GO" id="GO:0006816">
    <property type="term" value="P:calcium ion transport"/>
    <property type="evidence" value="ECO:0007669"/>
    <property type="project" value="UniProtKB-KW"/>
</dbReference>
<dbReference type="InterPro" id="IPR009567">
    <property type="entry name" value="SARAF"/>
</dbReference>
<evidence type="ECO:0000256" key="13">
    <source>
        <dbReference type="ARBA" id="ARBA00031116"/>
    </source>
</evidence>
<evidence type="ECO:0000256" key="9">
    <source>
        <dbReference type="ARBA" id="ARBA00022837"/>
    </source>
</evidence>
<dbReference type="AlphaFoldDB" id="A0A5B0RLL6"/>
<keyword evidence="12 15" id="KW-0472">Membrane</keyword>
<keyword evidence="4" id="KW-0813">Transport</keyword>
<comment type="caution">
    <text evidence="17">The sequence shown here is derived from an EMBL/GenBank/DDBJ whole genome shotgun (WGS) entry which is preliminary data.</text>
</comment>
<keyword evidence="6 15" id="KW-0812">Transmembrane</keyword>
<keyword evidence="10 15" id="KW-1133">Transmembrane helix</keyword>
<evidence type="ECO:0000313" key="19">
    <source>
        <dbReference type="Proteomes" id="UP000325313"/>
    </source>
</evidence>
<reference evidence="18 19" key="1">
    <citation type="submission" date="2019-05" db="EMBL/GenBank/DDBJ databases">
        <title>Emergence of the Ug99 lineage of the wheat stem rust pathogen through somatic hybridization.</title>
        <authorList>
            <person name="Li F."/>
            <person name="Upadhyaya N.M."/>
            <person name="Sperschneider J."/>
            <person name="Matny O."/>
            <person name="Nguyen-Phuc H."/>
            <person name="Mago R."/>
            <person name="Raley C."/>
            <person name="Miller M.E."/>
            <person name="Silverstein K.A.T."/>
            <person name="Henningsen E."/>
            <person name="Hirsch C.D."/>
            <person name="Visser B."/>
            <person name="Pretorius Z.A."/>
            <person name="Steffenson B.J."/>
            <person name="Schwessinger B."/>
            <person name="Dodds P.N."/>
            <person name="Figueroa M."/>
        </authorList>
    </citation>
    <scope>NUCLEOTIDE SEQUENCE [LARGE SCALE GENOMIC DNA]</scope>
    <source>
        <strain evidence="16">21-0</strain>
        <strain evidence="17 19">Ug99</strain>
    </source>
</reference>
<name>A0A5B0RLL6_PUCGR</name>
<evidence type="ECO:0000256" key="3">
    <source>
        <dbReference type="ARBA" id="ARBA00016584"/>
    </source>
</evidence>
<dbReference type="PANTHER" id="PTHR15929:SF0">
    <property type="entry name" value="STORE-OPERATED CALCIUM ENTRY-ASSOCIATED REGULATORY FACTOR"/>
    <property type="match status" value="1"/>
</dbReference>
<accession>A0A5B0RLL6</accession>
<comment type="similarity">
    <text evidence="2">Belongs to the SARAF family.</text>
</comment>
<dbReference type="PANTHER" id="PTHR15929">
    <property type="entry name" value="STORE-OPERATED CALCIUM ENTRY-ASSOCIATED REGULATORY FACTOR"/>
    <property type="match status" value="1"/>
</dbReference>
<sequence>MAFNSKVLLSDISTLTFFDAEQTTFRRTSPVDQLVCRGPGCKVFRPEVIQCYNKGGLGTDVNWKCEADLPAKLKLGRVEVGCEGWSNSQDPYVLKGSCALTYTLNLDTYSKYDTSAESSPAVAWVYWMVVIVIAFLFAYPYIRSFLVRFLPWLDPILADSSSGGGGGGPPPPYMPDQPPPKSAPSTSQPWWSPFLSGVVSGTVTHLLRGADTRASDRPSTGFATAPSYGRSHPTYRGQGSSSDMDDSSNLGPIQTSTGFGGTNNR</sequence>
<evidence type="ECO:0000256" key="2">
    <source>
        <dbReference type="ARBA" id="ARBA00006833"/>
    </source>
</evidence>
<evidence type="ECO:0000313" key="17">
    <source>
        <dbReference type="EMBL" id="KAA1125614.1"/>
    </source>
</evidence>